<dbReference type="GO" id="GO:0004156">
    <property type="term" value="F:dihydropteroate synthase activity"/>
    <property type="evidence" value="ECO:0007669"/>
    <property type="project" value="UniProtKB-EC"/>
</dbReference>
<evidence type="ECO:0000256" key="8">
    <source>
        <dbReference type="ARBA" id="ARBA00022842"/>
    </source>
</evidence>
<dbReference type="NCBIfam" id="TIGR01496">
    <property type="entry name" value="DHPS"/>
    <property type="match status" value="1"/>
</dbReference>
<dbReference type="PANTHER" id="PTHR20941:SF1">
    <property type="entry name" value="FOLIC ACID SYNTHESIS PROTEIN FOL1"/>
    <property type="match status" value="1"/>
</dbReference>
<evidence type="ECO:0000256" key="3">
    <source>
        <dbReference type="ARBA" id="ARBA00004763"/>
    </source>
</evidence>
<comment type="caution">
    <text evidence="11">The sequence shown here is derived from an EMBL/GenBank/DDBJ whole genome shotgun (WGS) entry which is preliminary data.</text>
</comment>
<evidence type="ECO:0000259" key="10">
    <source>
        <dbReference type="PROSITE" id="PS50972"/>
    </source>
</evidence>
<dbReference type="SUPFAM" id="SSF51717">
    <property type="entry name" value="Dihydropteroate synthetase-like"/>
    <property type="match status" value="1"/>
</dbReference>
<dbReference type="Proteomes" id="UP000664332">
    <property type="component" value="Unassembled WGS sequence"/>
</dbReference>
<comment type="pathway">
    <text evidence="3">Cofactor biosynthesis; tetrahydrofolate biosynthesis; 7,8-dihydrofolate from 2-amino-4-hydroxy-6-hydroxymethyl-7,8-dihydropteridine diphosphate and 4-aminobenzoate: step 1/2.</text>
</comment>
<evidence type="ECO:0000313" key="12">
    <source>
        <dbReference type="Proteomes" id="UP000664332"/>
    </source>
</evidence>
<dbReference type="EC" id="2.5.1.15" evidence="5"/>
<feature type="domain" description="Pterin-binding" evidence="10">
    <location>
        <begin position="1"/>
        <end position="258"/>
    </location>
</feature>
<dbReference type="InterPro" id="IPR006390">
    <property type="entry name" value="DHP_synth_dom"/>
</dbReference>
<keyword evidence="9" id="KW-0289">Folate biosynthesis</keyword>
<dbReference type="PANTHER" id="PTHR20941">
    <property type="entry name" value="FOLATE SYNTHESIS PROTEINS"/>
    <property type="match status" value="1"/>
</dbReference>
<evidence type="ECO:0000256" key="2">
    <source>
        <dbReference type="ARBA" id="ARBA00001946"/>
    </source>
</evidence>
<dbReference type="GO" id="GO:0046654">
    <property type="term" value="P:tetrahydrofolate biosynthetic process"/>
    <property type="evidence" value="ECO:0007669"/>
    <property type="project" value="TreeGrafter"/>
</dbReference>
<dbReference type="InterPro" id="IPR045031">
    <property type="entry name" value="DHP_synth-like"/>
</dbReference>
<comment type="cofactor">
    <cofactor evidence="2">
        <name>Mg(2+)</name>
        <dbReference type="ChEBI" id="CHEBI:18420"/>
    </cofactor>
</comment>
<dbReference type="GO" id="GO:0046872">
    <property type="term" value="F:metal ion binding"/>
    <property type="evidence" value="ECO:0007669"/>
    <property type="project" value="UniProtKB-KW"/>
</dbReference>
<protein>
    <recommendedName>
        <fullName evidence="5">dihydropteroate synthase</fullName>
        <ecNumber evidence="5">2.5.1.15</ecNumber>
    </recommendedName>
</protein>
<dbReference type="EMBL" id="JAFLEQ010000017">
    <property type="protein sequence ID" value="MBN9645092.1"/>
    <property type="molecule type" value="Genomic_DNA"/>
</dbReference>
<dbReference type="AlphaFoldDB" id="A0A939E460"/>
<organism evidence="11 12">
    <name type="scientific">Corynebacterium mendelii</name>
    <dbReference type="NCBI Taxonomy" id="2765362"/>
    <lineage>
        <taxon>Bacteria</taxon>
        <taxon>Bacillati</taxon>
        <taxon>Actinomycetota</taxon>
        <taxon>Actinomycetes</taxon>
        <taxon>Mycobacteriales</taxon>
        <taxon>Corynebacteriaceae</taxon>
        <taxon>Corynebacterium</taxon>
    </lineage>
</organism>
<dbReference type="Gene3D" id="3.20.20.20">
    <property type="entry name" value="Dihydropteroate synthase-like"/>
    <property type="match status" value="1"/>
</dbReference>
<dbReference type="InterPro" id="IPR000489">
    <property type="entry name" value="Pterin-binding_dom"/>
</dbReference>
<proteinExistence type="inferred from homology"/>
<reference evidence="11" key="1">
    <citation type="submission" date="2021-03" db="EMBL/GenBank/DDBJ databases">
        <authorList>
            <person name="Sun Q."/>
        </authorList>
    </citation>
    <scope>NUCLEOTIDE SEQUENCE</scope>
    <source>
        <strain evidence="11">CCM 8862</strain>
    </source>
</reference>
<name>A0A939E460_9CORY</name>
<keyword evidence="6 11" id="KW-0808">Transferase</keyword>
<keyword evidence="7" id="KW-0479">Metal-binding</keyword>
<evidence type="ECO:0000256" key="9">
    <source>
        <dbReference type="ARBA" id="ARBA00022909"/>
    </source>
</evidence>
<accession>A0A939E460</accession>
<evidence type="ECO:0000256" key="1">
    <source>
        <dbReference type="ARBA" id="ARBA00000012"/>
    </source>
</evidence>
<evidence type="ECO:0000256" key="5">
    <source>
        <dbReference type="ARBA" id="ARBA00012458"/>
    </source>
</evidence>
<evidence type="ECO:0000313" key="11">
    <source>
        <dbReference type="EMBL" id="MBN9645092.1"/>
    </source>
</evidence>
<dbReference type="PROSITE" id="PS50972">
    <property type="entry name" value="PTERIN_BINDING"/>
    <property type="match status" value="1"/>
</dbReference>
<comment type="catalytic activity">
    <reaction evidence="1">
        <text>(7,8-dihydropterin-6-yl)methyl diphosphate + 4-aminobenzoate = 7,8-dihydropteroate + diphosphate</text>
        <dbReference type="Rhea" id="RHEA:19949"/>
        <dbReference type="ChEBI" id="CHEBI:17836"/>
        <dbReference type="ChEBI" id="CHEBI:17839"/>
        <dbReference type="ChEBI" id="CHEBI:33019"/>
        <dbReference type="ChEBI" id="CHEBI:72950"/>
        <dbReference type="EC" id="2.5.1.15"/>
    </reaction>
</comment>
<sequence>MGIVNVTDDSFSDGGRYIDHDRAIAHGTELAAAGAAIVDVGGESTRPGATRVTEHQELDRVIPVVEQLSAAGIAVSVDTMRAEVARQAAAAGAVLINDVSGGLADNDMYAAIADAGIACCLMHWKTDRFGDAAGLAGHHPDTIVDEVRAHLDRLAGRAAAAGVGEHLITVDPGLGFAKTPADNWALIRGLDTIMADGRPVLVGASRKRFLQQVRSARRGQVTPVDADGATVALTALVAAKKVWAVRTHEVAANVDACQVAALVSGRAGGSDG</sequence>
<evidence type="ECO:0000256" key="4">
    <source>
        <dbReference type="ARBA" id="ARBA00009503"/>
    </source>
</evidence>
<dbReference type="InterPro" id="IPR011005">
    <property type="entry name" value="Dihydropteroate_synth-like_sf"/>
</dbReference>
<evidence type="ECO:0000256" key="6">
    <source>
        <dbReference type="ARBA" id="ARBA00022679"/>
    </source>
</evidence>
<dbReference type="RefSeq" id="WP_207279763.1">
    <property type="nucleotide sequence ID" value="NZ_JAFLEQ010000017.1"/>
</dbReference>
<dbReference type="PROSITE" id="PS00793">
    <property type="entry name" value="DHPS_2"/>
    <property type="match status" value="1"/>
</dbReference>
<comment type="similarity">
    <text evidence="4">Belongs to the DHPS family.</text>
</comment>
<keyword evidence="8" id="KW-0460">Magnesium</keyword>
<dbReference type="GO" id="GO:0005829">
    <property type="term" value="C:cytosol"/>
    <property type="evidence" value="ECO:0007669"/>
    <property type="project" value="TreeGrafter"/>
</dbReference>
<gene>
    <name evidence="11" type="primary">folP</name>
    <name evidence="11" type="ORF">JZY06_10805</name>
</gene>
<dbReference type="Pfam" id="PF00809">
    <property type="entry name" value="Pterin_bind"/>
    <property type="match status" value="1"/>
</dbReference>
<dbReference type="GO" id="GO:0046656">
    <property type="term" value="P:folic acid biosynthetic process"/>
    <property type="evidence" value="ECO:0007669"/>
    <property type="project" value="UniProtKB-KW"/>
</dbReference>
<keyword evidence="12" id="KW-1185">Reference proteome</keyword>
<evidence type="ECO:0000256" key="7">
    <source>
        <dbReference type="ARBA" id="ARBA00022723"/>
    </source>
</evidence>